<organism evidence="3 4">
    <name type="scientific">Bythopirellula goksoeyrii</name>
    <dbReference type="NCBI Taxonomy" id="1400387"/>
    <lineage>
        <taxon>Bacteria</taxon>
        <taxon>Pseudomonadati</taxon>
        <taxon>Planctomycetota</taxon>
        <taxon>Planctomycetia</taxon>
        <taxon>Pirellulales</taxon>
        <taxon>Lacipirellulaceae</taxon>
        <taxon>Bythopirellula</taxon>
    </lineage>
</organism>
<sequence length="225" mass="23660" precursor="true">MSSVIFVCKQLKKMVVVLSAVSLMGGVANANLLSNGDFNSPNSTAPPDSWNLWTFGGGWANHEFPMLVDNGQDNTGNYDGSYQMSLGGFENAGGGVYQIVAATAGTEYQLSVDAGAQAWWLPTGEVRLFFLDAADAELASTVIKTTDSIHDPDIYDVGVVYQPWSLSATAPAGTTQAKVEFANPNGTGSAWFDNASLTVVPEPASLALAGLASVALLCGSRRRDR</sequence>
<feature type="domain" description="Ice-binding protein C-terminal" evidence="2">
    <location>
        <begin position="200"/>
        <end position="222"/>
    </location>
</feature>
<feature type="chain" id="PRO_5022880994" description="Ice-binding protein C-terminal domain-containing protein" evidence="1">
    <location>
        <begin position="31"/>
        <end position="225"/>
    </location>
</feature>
<dbReference type="KEGG" id="bgok:Pr1d_38700"/>
<dbReference type="EMBL" id="CP042913">
    <property type="protein sequence ID" value="QEG36556.1"/>
    <property type="molecule type" value="Genomic_DNA"/>
</dbReference>
<accession>A0A5B9QHT7</accession>
<dbReference type="InterPro" id="IPR013424">
    <property type="entry name" value="Ice-binding_C"/>
</dbReference>
<feature type="signal peptide" evidence="1">
    <location>
        <begin position="1"/>
        <end position="30"/>
    </location>
</feature>
<protein>
    <recommendedName>
        <fullName evidence="2">Ice-binding protein C-terminal domain-containing protein</fullName>
    </recommendedName>
</protein>
<name>A0A5B9QHT7_9BACT</name>
<dbReference type="AlphaFoldDB" id="A0A5B9QHT7"/>
<dbReference type="Proteomes" id="UP000323917">
    <property type="component" value="Chromosome"/>
</dbReference>
<evidence type="ECO:0000256" key="1">
    <source>
        <dbReference type="SAM" id="SignalP"/>
    </source>
</evidence>
<gene>
    <name evidence="3" type="ORF">Pr1d_38700</name>
</gene>
<dbReference type="RefSeq" id="WP_168205338.1">
    <property type="nucleotide sequence ID" value="NZ_CP042913.1"/>
</dbReference>
<dbReference type="Pfam" id="PF07589">
    <property type="entry name" value="PEP-CTERM"/>
    <property type="match status" value="1"/>
</dbReference>
<evidence type="ECO:0000313" key="3">
    <source>
        <dbReference type="EMBL" id="QEG36556.1"/>
    </source>
</evidence>
<evidence type="ECO:0000259" key="2">
    <source>
        <dbReference type="Pfam" id="PF07589"/>
    </source>
</evidence>
<keyword evidence="1" id="KW-0732">Signal</keyword>
<reference evidence="3 4" key="1">
    <citation type="submission" date="2019-08" db="EMBL/GenBank/DDBJ databases">
        <title>Deep-cultivation of Planctomycetes and their phenomic and genomic characterization uncovers novel biology.</title>
        <authorList>
            <person name="Wiegand S."/>
            <person name="Jogler M."/>
            <person name="Boedeker C."/>
            <person name="Pinto D."/>
            <person name="Vollmers J."/>
            <person name="Rivas-Marin E."/>
            <person name="Kohn T."/>
            <person name="Peeters S.H."/>
            <person name="Heuer A."/>
            <person name="Rast P."/>
            <person name="Oberbeckmann S."/>
            <person name="Bunk B."/>
            <person name="Jeske O."/>
            <person name="Meyerdierks A."/>
            <person name="Storesund J.E."/>
            <person name="Kallscheuer N."/>
            <person name="Luecker S."/>
            <person name="Lage O.M."/>
            <person name="Pohl T."/>
            <person name="Merkel B.J."/>
            <person name="Hornburger P."/>
            <person name="Mueller R.-W."/>
            <person name="Bruemmer F."/>
            <person name="Labrenz M."/>
            <person name="Spormann A.M."/>
            <person name="Op den Camp H."/>
            <person name="Overmann J."/>
            <person name="Amann R."/>
            <person name="Jetten M.S.M."/>
            <person name="Mascher T."/>
            <person name="Medema M.H."/>
            <person name="Devos D.P."/>
            <person name="Kaster A.-K."/>
            <person name="Ovreas L."/>
            <person name="Rohde M."/>
            <person name="Galperin M.Y."/>
            <person name="Jogler C."/>
        </authorList>
    </citation>
    <scope>NUCLEOTIDE SEQUENCE [LARGE SCALE GENOMIC DNA]</scope>
    <source>
        <strain evidence="3 4">Pr1d</strain>
    </source>
</reference>
<dbReference type="Gene3D" id="2.60.120.260">
    <property type="entry name" value="Galactose-binding domain-like"/>
    <property type="match status" value="1"/>
</dbReference>
<keyword evidence="4" id="KW-1185">Reference proteome</keyword>
<evidence type="ECO:0000313" key="4">
    <source>
        <dbReference type="Proteomes" id="UP000323917"/>
    </source>
</evidence>
<proteinExistence type="predicted"/>